<dbReference type="EMBL" id="FMZF01000001">
    <property type="protein sequence ID" value="SDC02390.1"/>
    <property type="molecule type" value="Genomic_DNA"/>
</dbReference>
<evidence type="ECO:0000256" key="1">
    <source>
        <dbReference type="ARBA" id="ARBA00005417"/>
    </source>
</evidence>
<dbReference type="PROSITE" id="PS00211">
    <property type="entry name" value="ABC_TRANSPORTER_1"/>
    <property type="match status" value="1"/>
</dbReference>
<dbReference type="STRING" id="1190417.SAMN05660690_0233"/>
<accession>A0A1G6I7G6</accession>
<evidence type="ECO:0000256" key="2">
    <source>
        <dbReference type="ARBA" id="ARBA00022448"/>
    </source>
</evidence>
<name>A0A1G6I7G6_9ACTN</name>
<organism evidence="6 7">
    <name type="scientific">Geodermatophilus telluris</name>
    <dbReference type="NCBI Taxonomy" id="1190417"/>
    <lineage>
        <taxon>Bacteria</taxon>
        <taxon>Bacillati</taxon>
        <taxon>Actinomycetota</taxon>
        <taxon>Actinomycetes</taxon>
        <taxon>Geodermatophilales</taxon>
        <taxon>Geodermatophilaceae</taxon>
        <taxon>Geodermatophilus</taxon>
    </lineage>
</organism>
<comment type="similarity">
    <text evidence="1">Belongs to the ABC transporter superfamily.</text>
</comment>
<dbReference type="InterPro" id="IPR003593">
    <property type="entry name" value="AAA+_ATPase"/>
</dbReference>
<gene>
    <name evidence="6" type="ORF">SAMN05660690_0233</name>
</gene>
<keyword evidence="7" id="KW-1185">Reference proteome</keyword>
<evidence type="ECO:0000259" key="5">
    <source>
        <dbReference type="PROSITE" id="PS50893"/>
    </source>
</evidence>
<sequence length="317" mass="32570">MRVEVSGLTKSFGTVQAVTDLGFTVEPGSVTGFLGPNGAGKTTTLRMVLGLITPDAGSATFDGVPYAALPDPVGTVGAVLETAFHPARSGRDHLRVYCRAAGLPVSRADEVLTAVGLAAAGRRRAGGYSLGMRQRLALATALLGDPPVLVLDEPANGLDPEGILWLRGFLRHLAHEEGRTVLVSSHLLSEMEQTADRVVIVGAGRLVRQGSITELRSGAQGAGVVLARSPDADRLAAVLADAGLGADRGGDGLVTVTGATPAEVGARAFSAGIELHELRAETTGLEDLYFRLTAGQEQFAATSPAPTPTPTPEGAAR</sequence>
<reference evidence="7" key="1">
    <citation type="submission" date="2016-10" db="EMBL/GenBank/DDBJ databases">
        <authorList>
            <person name="Varghese N."/>
            <person name="Submissions S."/>
        </authorList>
    </citation>
    <scope>NUCLEOTIDE SEQUENCE [LARGE SCALE GENOMIC DNA]</scope>
    <source>
        <strain evidence="7">DSM 45421</strain>
    </source>
</reference>
<dbReference type="Proteomes" id="UP000199416">
    <property type="component" value="Unassembled WGS sequence"/>
</dbReference>
<dbReference type="GO" id="GO:0005524">
    <property type="term" value="F:ATP binding"/>
    <property type="evidence" value="ECO:0007669"/>
    <property type="project" value="UniProtKB-KW"/>
</dbReference>
<dbReference type="PANTHER" id="PTHR43335:SF4">
    <property type="entry name" value="ABC TRANSPORTER, ATP-BINDING PROTEIN"/>
    <property type="match status" value="1"/>
</dbReference>
<dbReference type="Gene3D" id="3.40.50.300">
    <property type="entry name" value="P-loop containing nucleotide triphosphate hydrolases"/>
    <property type="match status" value="1"/>
</dbReference>
<evidence type="ECO:0000256" key="3">
    <source>
        <dbReference type="ARBA" id="ARBA00022741"/>
    </source>
</evidence>
<evidence type="ECO:0000256" key="4">
    <source>
        <dbReference type="ARBA" id="ARBA00022840"/>
    </source>
</evidence>
<dbReference type="InterPro" id="IPR027417">
    <property type="entry name" value="P-loop_NTPase"/>
</dbReference>
<dbReference type="SUPFAM" id="SSF52540">
    <property type="entry name" value="P-loop containing nucleoside triphosphate hydrolases"/>
    <property type="match status" value="1"/>
</dbReference>
<dbReference type="PROSITE" id="PS50893">
    <property type="entry name" value="ABC_TRANSPORTER_2"/>
    <property type="match status" value="1"/>
</dbReference>
<protein>
    <submittedName>
        <fullName evidence="6">ABC-2 type transport system ATP-binding protein</fullName>
    </submittedName>
</protein>
<dbReference type="InterPro" id="IPR017871">
    <property type="entry name" value="ABC_transporter-like_CS"/>
</dbReference>
<keyword evidence="2" id="KW-0813">Transport</keyword>
<dbReference type="Pfam" id="PF00005">
    <property type="entry name" value="ABC_tran"/>
    <property type="match status" value="1"/>
</dbReference>
<dbReference type="GO" id="GO:0016887">
    <property type="term" value="F:ATP hydrolysis activity"/>
    <property type="evidence" value="ECO:0007669"/>
    <property type="project" value="InterPro"/>
</dbReference>
<keyword evidence="4 6" id="KW-0067">ATP-binding</keyword>
<dbReference type="PANTHER" id="PTHR43335">
    <property type="entry name" value="ABC TRANSPORTER, ATP-BINDING PROTEIN"/>
    <property type="match status" value="1"/>
</dbReference>
<proteinExistence type="inferred from homology"/>
<evidence type="ECO:0000313" key="6">
    <source>
        <dbReference type="EMBL" id="SDC02390.1"/>
    </source>
</evidence>
<dbReference type="InterPro" id="IPR003439">
    <property type="entry name" value="ABC_transporter-like_ATP-bd"/>
</dbReference>
<dbReference type="AlphaFoldDB" id="A0A1G6I7G6"/>
<keyword evidence="3" id="KW-0547">Nucleotide-binding</keyword>
<evidence type="ECO:0000313" key="7">
    <source>
        <dbReference type="Proteomes" id="UP000199416"/>
    </source>
</evidence>
<dbReference type="SMART" id="SM00382">
    <property type="entry name" value="AAA"/>
    <property type="match status" value="1"/>
</dbReference>
<feature type="domain" description="ABC transporter" evidence="5">
    <location>
        <begin position="3"/>
        <end position="228"/>
    </location>
</feature>